<evidence type="ECO:0000256" key="2">
    <source>
        <dbReference type="SAM" id="Phobius"/>
    </source>
</evidence>
<dbReference type="SMART" id="SM00267">
    <property type="entry name" value="GGDEF"/>
    <property type="match status" value="1"/>
</dbReference>
<dbReference type="SUPFAM" id="SSF141868">
    <property type="entry name" value="EAL domain-like"/>
    <property type="match status" value="1"/>
</dbReference>
<feature type="coiled-coil region" evidence="1">
    <location>
        <begin position="219"/>
        <end position="246"/>
    </location>
</feature>
<evidence type="ECO:0000256" key="1">
    <source>
        <dbReference type="SAM" id="Coils"/>
    </source>
</evidence>
<dbReference type="InterPro" id="IPR029787">
    <property type="entry name" value="Nucleotide_cyclase"/>
</dbReference>
<feature type="transmembrane region" description="Helical" evidence="2">
    <location>
        <begin position="132"/>
        <end position="151"/>
    </location>
</feature>
<dbReference type="InterPro" id="IPR052155">
    <property type="entry name" value="Biofilm_reg_signaling"/>
</dbReference>
<feature type="domain" description="GGDEF" evidence="6">
    <location>
        <begin position="524"/>
        <end position="657"/>
    </location>
</feature>
<dbReference type="PROSITE" id="PS50883">
    <property type="entry name" value="EAL"/>
    <property type="match status" value="1"/>
</dbReference>
<dbReference type="AlphaFoldDB" id="A0A3B0ZS99"/>
<feature type="domain" description="PAS" evidence="3">
    <location>
        <begin position="236"/>
        <end position="302"/>
    </location>
</feature>
<name>A0A3B0ZS99_9ZZZZ</name>
<dbReference type="Pfam" id="PF00563">
    <property type="entry name" value="EAL"/>
    <property type="match status" value="1"/>
</dbReference>
<dbReference type="InterPro" id="IPR001633">
    <property type="entry name" value="EAL_dom"/>
</dbReference>
<keyword evidence="2" id="KW-1133">Transmembrane helix</keyword>
<feature type="transmembrane region" description="Helical" evidence="2">
    <location>
        <begin position="20"/>
        <end position="40"/>
    </location>
</feature>
<keyword evidence="1" id="KW-0175">Coiled coil</keyword>
<dbReference type="Pfam" id="PF13426">
    <property type="entry name" value="PAS_9"/>
    <property type="match status" value="1"/>
</dbReference>
<dbReference type="Gene3D" id="3.30.70.270">
    <property type="match status" value="1"/>
</dbReference>
<evidence type="ECO:0000259" key="3">
    <source>
        <dbReference type="PROSITE" id="PS50112"/>
    </source>
</evidence>
<dbReference type="InterPro" id="IPR035919">
    <property type="entry name" value="EAL_sf"/>
</dbReference>
<organism evidence="7">
    <name type="scientific">hydrothermal vent metagenome</name>
    <dbReference type="NCBI Taxonomy" id="652676"/>
    <lineage>
        <taxon>unclassified sequences</taxon>
        <taxon>metagenomes</taxon>
        <taxon>ecological metagenomes</taxon>
    </lineage>
</organism>
<dbReference type="NCBIfam" id="TIGR00254">
    <property type="entry name" value="GGDEF"/>
    <property type="match status" value="1"/>
</dbReference>
<feature type="domain" description="PAC" evidence="4">
    <location>
        <begin position="440"/>
        <end position="492"/>
    </location>
</feature>
<dbReference type="PROSITE" id="PS50887">
    <property type="entry name" value="GGDEF"/>
    <property type="match status" value="1"/>
</dbReference>
<dbReference type="SMART" id="SM00052">
    <property type="entry name" value="EAL"/>
    <property type="match status" value="1"/>
</dbReference>
<feature type="transmembrane region" description="Helical" evidence="2">
    <location>
        <begin position="77"/>
        <end position="97"/>
    </location>
</feature>
<proteinExistence type="predicted"/>
<feature type="transmembrane region" description="Helical" evidence="2">
    <location>
        <begin position="157"/>
        <end position="177"/>
    </location>
</feature>
<dbReference type="PANTHER" id="PTHR44757:SF4">
    <property type="entry name" value="DIGUANYLATE CYCLASE DGCE-RELATED"/>
    <property type="match status" value="1"/>
</dbReference>
<dbReference type="GO" id="GO:0006355">
    <property type="term" value="P:regulation of DNA-templated transcription"/>
    <property type="evidence" value="ECO:0007669"/>
    <property type="project" value="InterPro"/>
</dbReference>
<dbReference type="FunFam" id="3.30.70.270:FF:000001">
    <property type="entry name" value="Diguanylate cyclase domain protein"/>
    <property type="match status" value="1"/>
</dbReference>
<dbReference type="Pfam" id="PF00989">
    <property type="entry name" value="PAS"/>
    <property type="match status" value="1"/>
</dbReference>
<dbReference type="SMART" id="SM00091">
    <property type="entry name" value="PAS"/>
    <property type="match status" value="2"/>
</dbReference>
<dbReference type="SUPFAM" id="SSF55785">
    <property type="entry name" value="PYP-like sensor domain (PAS domain)"/>
    <property type="match status" value="2"/>
</dbReference>
<evidence type="ECO:0000259" key="4">
    <source>
        <dbReference type="PROSITE" id="PS50113"/>
    </source>
</evidence>
<reference evidence="7" key="1">
    <citation type="submission" date="2018-06" db="EMBL/GenBank/DDBJ databases">
        <authorList>
            <person name="Zhirakovskaya E."/>
        </authorList>
    </citation>
    <scope>NUCLEOTIDE SEQUENCE</scope>
</reference>
<dbReference type="CDD" id="cd01948">
    <property type="entry name" value="EAL"/>
    <property type="match status" value="1"/>
</dbReference>
<dbReference type="CDD" id="cd00130">
    <property type="entry name" value="PAS"/>
    <property type="match status" value="2"/>
</dbReference>
<dbReference type="InterPro" id="IPR043128">
    <property type="entry name" value="Rev_trsase/Diguanyl_cyclase"/>
</dbReference>
<dbReference type="EMBL" id="UOFO01000152">
    <property type="protein sequence ID" value="VAW88909.1"/>
    <property type="molecule type" value="Genomic_DNA"/>
</dbReference>
<dbReference type="InterPro" id="IPR000160">
    <property type="entry name" value="GGDEF_dom"/>
</dbReference>
<dbReference type="NCBIfam" id="TIGR00229">
    <property type="entry name" value="sensory_box"/>
    <property type="match status" value="2"/>
</dbReference>
<dbReference type="InterPro" id="IPR013767">
    <property type="entry name" value="PAS_fold"/>
</dbReference>
<dbReference type="Gene3D" id="3.30.450.20">
    <property type="entry name" value="PAS domain"/>
    <property type="match status" value="2"/>
</dbReference>
<feature type="domain" description="EAL" evidence="5">
    <location>
        <begin position="668"/>
        <end position="928"/>
    </location>
</feature>
<feature type="domain" description="PAS" evidence="3">
    <location>
        <begin position="361"/>
        <end position="434"/>
    </location>
</feature>
<protein>
    <submittedName>
        <fullName evidence="7">Diguanylate cyclase/phosphodiesterase (GGDEF &amp; EAL domains) with PAS/PAC sensor(S)</fullName>
    </submittedName>
</protein>
<dbReference type="PANTHER" id="PTHR44757">
    <property type="entry name" value="DIGUANYLATE CYCLASE DGCP"/>
    <property type="match status" value="1"/>
</dbReference>
<accession>A0A3B0ZS99</accession>
<evidence type="ECO:0000259" key="6">
    <source>
        <dbReference type="PROSITE" id="PS50887"/>
    </source>
</evidence>
<gene>
    <name evidence="7" type="ORF">MNBD_GAMMA16-1036</name>
</gene>
<dbReference type="PROSITE" id="PS50112">
    <property type="entry name" value="PAS"/>
    <property type="match status" value="2"/>
</dbReference>
<feature type="domain" description="PAC" evidence="4">
    <location>
        <begin position="308"/>
        <end position="360"/>
    </location>
</feature>
<dbReference type="InterPro" id="IPR000014">
    <property type="entry name" value="PAS"/>
</dbReference>
<keyword evidence="2" id="KW-0812">Transmembrane</keyword>
<evidence type="ECO:0000313" key="7">
    <source>
        <dbReference type="EMBL" id="VAW88909.1"/>
    </source>
</evidence>
<feature type="transmembrane region" description="Helical" evidence="2">
    <location>
        <begin position="46"/>
        <end position="65"/>
    </location>
</feature>
<dbReference type="InterPro" id="IPR000700">
    <property type="entry name" value="PAS-assoc_C"/>
</dbReference>
<dbReference type="Gene3D" id="3.20.20.450">
    <property type="entry name" value="EAL domain"/>
    <property type="match status" value="1"/>
</dbReference>
<sequence length="934" mass="105133">MKNALNTSNGIESNKLRVRLAPFELIVHLIVAILLIAKNVDVIPVSLYKMFFFLVVLIAVTRFACTIVGSKEINSDFIPITGNIIGGVAWGGVFLFLTLSGYTEIINESYWFVATIILLCAALAGSAFRTHLFLSFSIPLVVLPFSFAVYQSHTEQMILWAVVLFVSFFLSVATRGFEEISVRYSQSIKGNAELLDKLVVARDNAVRSQQDTEHENRTITNEIQERKRIEHKIRASEQELSRIIQDMQDTFFRMDTKGNIVRISPSVQYLLGYSDHDLLNKPLARIFFSEKEYKLFLKSLDEYFGVVQNYEVKLKHYLDYVVWTSMNFHFYQDENGNNCGVEGTIRDLSKRKRAEEALYQEKERLHVTLQSIGDGVITTDVTGVVEYINPTAEVMTGWSTKDGKGLPLSTVLNLIDENNQMLVVLSMDKWLHKGECSTFSNHSLLIHRENKNETAIELTGSPIKDSKQGVVGAVLVFRDVTKLRSLAKQLSYQATHDALTGLINRIEFDRRVNSIIEKTCDFDHIHALLYLDLDQFKVVNDTCGHHAGDELLKQLTALLEGALRESDTLARLGGDEFGVLLRGCPMSKAADIAEELRRKVEEYRFIWDGRAFRVGLSIGVVAITSETEGLTELLSAADSACYVAKERGRNCVHVFEVDDEAVAKHHGQMQWMQRIQQALDEDLFELHMQPIISVSDPRSKETHGELLIRMVEKLNDGNERIISPNAFIPSAERYHLMPQIDRWVVRTALHALIDEKHAALGLSTCAINLSGQSLGDLKLLGFIMDTIKETGVDPRILCFEITESAVIANLDIAKEFIVKLKETGCRFALDDFGSGLSSFSYLKNLPVDYVKLDGSLVRDIADSNVSQAMVHAVNYVTHVMGMKSIAEYVETEAIFLVLKRISVDYAQGYAIQKPKFFARAVTNRKKKPIAVSPD</sequence>
<evidence type="ECO:0000259" key="5">
    <source>
        <dbReference type="PROSITE" id="PS50883"/>
    </source>
</evidence>
<dbReference type="InterPro" id="IPR035965">
    <property type="entry name" value="PAS-like_dom_sf"/>
</dbReference>
<keyword evidence="2" id="KW-0472">Membrane</keyword>
<dbReference type="Pfam" id="PF00990">
    <property type="entry name" value="GGDEF"/>
    <property type="match status" value="1"/>
</dbReference>
<dbReference type="CDD" id="cd01949">
    <property type="entry name" value="GGDEF"/>
    <property type="match status" value="1"/>
</dbReference>
<dbReference type="SUPFAM" id="SSF55073">
    <property type="entry name" value="Nucleotide cyclase"/>
    <property type="match status" value="1"/>
</dbReference>
<dbReference type="PROSITE" id="PS50113">
    <property type="entry name" value="PAC"/>
    <property type="match status" value="2"/>
</dbReference>
<feature type="transmembrane region" description="Helical" evidence="2">
    <location>
        <begin position="109"/>
        <end position="125"/>
    </location>
</feature>